<dbReference type="SUPFAM" id="SSF90123">
    <property type="entry name" value="ABC transporter transmembrane region"/>
    <property type="match status" value="1"/>
</dbReference>
<evidence type="ECO:0000256" key="2">
    <source>
        <dbReference type="ARBA" id="ARBA00022692"/>
    </source>
</evidence>
<dbReference type="InterPro" id="IPR011527">
    <property type="entry name" value="ABC1_TM_dom"/>
</dbReference>
<dbReference type="PANTHER" id="PTHR24221:SF590">
    <property type="entry name" value="COMPONENT LINKED WITH THE ASSEMBLY OF CYTOCHROME' TRANSPORT TRANSMEMBRANE ATP-BINDING PROTEIN ABC TRANSPORTER CYDD-RELATED"/>
    <property type="match status" value="1"/>
</dbReference>
<dbReference type="Pfam" id="PF00664">
    <property type="entry name" value="ABC_membrane"/>
    <property type="match status" value="1"/>
</dbReference>
<organism evidence="10 11">
    <name type="scientific">Frateuria aurantia (strain ATCC 33424 / DSM 6220 / KCTC 2777 / LMG 1558 / NBRC 3245 / NCIMB 13370)</name>
    <name type="common">Acetobacter aurantius</name>
    <dbReference type="NCBI Taxonomy" id="767434"/>
    <lineage>
        <taxon>Bacteria</taxon>
        <taxon>Pseudomonadati</taxon>
        <taxon>Pseudomonadota</taxon>
        <taxon>Gammaproteobacteria</taxon>
        <taxon>Lysobacterales</taxon>
        <taxon>Rhodanobacteraceae</taxon>
        <taxon>Frateuria</taxon>
    </lineage>
</organism>
<dbReference type="Gene3D" id="1.20.1560.10">
    <property type="entry name" value="ABC transporter type 1, transmembrane domain"/>
    <property type="match status" value="1"/>
</dbReference>
<reference evidence="10" key="1">
    <citation type="submission" date="2012-02" db="EMBL/GenBank/DDBJ databases">
        <title>The complete genome of Frateuria aurantia DSM 6220.</title>
        <authorList>
            <consortium name="US DOE Joint Genome Institute (JGI-PGF)"/>
            <person name="Lucas S."/>
            <person name="Copeland A."/>
            <person name="Lapidus A."/>
            <person name="Glavina del Rio T."/>
            <person name="Dalin E."/>
            <person name="Tice H."/>
            <person name="Bruce D."/>
            <person name="Goodwin L."/>
            <person name="Pitluck S."/>
            <person name="Peters L."/>
            <person name="Ovchinnikova G."/>
            <person name="Teshima H."/>
            <person name="Kyrpides N."/>
            <person name="Mavromatis K."/>
            <person name="Ivanova N."/>
            <person name="Brettin T."/>
            <person name="Detter J.C."/>
            <person name="Han C."/>
            <person name="Larimer F."/>
            <person name="Land M."/>
            <person name="Hauser L."/>
            <person name="Markowitz V."/>
            <person name="Cheng J.-F."/>
            <person name="Hugenholtz P."/>
            <person name="Woyke T."/>
            <person name="Wu D."/>
            <person name="Brambilla E."/>
            <person name="Klenk H.-P."/>
            <person name="Eisen J.A."/>
        </authorList>
    </citation>
    <scope>NUCLEOTIDE SEQUENCE</scope>
    <source>
        <strain evidence="10">DSM 6220</strain>
    </source>
</reference>
<evidence type="ECO:0000256" key="7">
    <source>
        <dbReference type="SAM" id="Phobius"/>
    </source>
</evidence>
<dbReference type="Proteomes" id="UP000005234">
    <property type="component" value="Chromosome"/>
</dbReference>
<protein>
    <submittedName>
        <fullName evidence="10">Cysteine export CydDC family ABC transporter permease subunit/ATP-binding protein CydD</fullName>
    </submittedName>
</protein>
<dbReference type="Pfam" id="PF00005">
    <property type="entry name" value="ABC_tran"/>
    <property type="match status" value="1"/>
</dbReference>
<dbReference type="GO" id="GO:0042883">
    <property type="term" value="P:cysteine transport"/>
    <property type="evidence" value="ECO:0007669"/>
    <property type="project" value="InterPro"/>
</dbReference>
<dbReference type="GO" id="GO:0005524">
    <property type="term" value="F:ATP binding"/>
    <property type="evidence" value="ECO:0007669"/>
    <property type="project" value="UniProtKB-KW"/>
</dbReference>
<feature type="domain" description="ABC transmembrane type-1" evidence="9">
    <location>
        <begin position="25"/>
        <end position="300"/>
    </location>
</feature>
<feature type="transmembrane region" description="Helical" evidence="7">
    <location>
        <begin position="59"/>
        <end position="77"/>
    </location>
</feature>
<evidence type="ECO:0000256" key="4">
    <source>
        <dbReference type="ARBA" id="ARBA00022840"/>
    </source>
</evidence>
<dbReference type="InterPro" id="IPR003593">
    <property type="entry name" value="AAA+_ATPase"/>
</dbReference>
<sequence>MQAIAGAAAWLKDQRRTVKSHLQRALLVGALGTALLAVQSWLLAWGLNQVIFLHAPARRLWPALLGISALALARWGLGWLGRRCSQAAGAAVVLRMRQQLLAKIQRLGPAWIAHRDSGELVTRVVDGVETLGPYFGRYLPQVSAAGLYPLVILVAVFPADWVAGLTLLVTAPLIPVFMVLLGRLAEQASQRRWQMLTRLGSQFMDVLQGLGTLRLFGAAQAARQRLAGAGEGYRRETMGVLRVAFLSSLVLEFFATVSIAVVAVLVGFRLFFGHEVFLFGMFVLLLAPEYFLPLRAMGALRHAKMDAVAFAEDAVKLLAEDEPEPARGKARPGGEAITVTLRGVTFEHDGGRGGLRDLDLTIAGGCTLALVGPSGAGKSTLLSLLLAQSRPSAGSLLINGVPLAEVDLTWWRQQLSWVPQKPRLFIGSVADNLRIARPDATQSELEAAASKACLLPVIEALPQGWDTPLGEQGYGLSGGEAQRLALARAFLRNTPVLILDEPCQALDGDTAARVEQALQAYGRGRTVIQAVHRLEQARQSDAIAVLEHGRLAAFGRHDVLLAEGGLYAQLWQQGVLA</sequence>
<feature type="transmembrane region" description="Helical" evidence="7">
    <location>
        <begin position="163"/>
        <end position="185"/>
    </location>
</feature>
<dbReference type="SUPFAM" id="SSF52540">
    <property type="entry name" value="P-loop containing nucleoside triphosphate hydrolases"/>
    <property type="match status" value="1"/>
</dbReference>
<evidence type="ECO:0000313" key="11">
    <source>
        <dbReference type="Proteomes" id="UP000005234"/>
    </source>
</evidence>
<evidence type="ECO:0000256" key="3">
    <source>
        <dbReference type="ARBA" id="ARBA00022741"/>
    </source>
</evidence>
<feature type="transmembrane region" description="Helical" evidence="7">
    <location>
        <begin position="25"/>
        <end position="47"/>
    </location>
</feature>
<gene>
    <name evidence="10" type="ordered locus">Fraau_1566</name>
</gene>
<comment type="subcellular location">
    <subcellularLocation>
        <location evidence="1">Cell membrane</location>
        <topology evidence="1">Multi-pass membrane protein</topology>
    </subcellularLocation>
</comment>
<accession>H8L6J6</accession>
<dbReference type="SMART" id="SM00382">
    <property type="entry name" value="AAA"/>
    <property type="match status" value="1"/>
</dbReference>
<feature type="transmembrane region" description="Helical" evidence="7">
    <location>
        <begin position="138"/>
        <end position="157"/>
    </location>
</feature>
<dbReference type="InterPro" id="IPR036640">
    <property type="entry name" value="ABC1_TM_sf"/>
</dbReference>
<dbReference type="CDD" id="cd18584">
    <property type="entry name" value="ABC_6TM_AarD_CydD"/>
    <property type="match status" value="1"/>
</dbReference>
<evidence type="ECO:0000256" key="6">
    <source>
        <dbReference type="ARBA" id="ARBA00023136"/>
    </source>
</evidence>
<keyword evidence="6 7" id="KW-0472">Membrane</keyword>
<dbReference type="GO" id="GO:0005886">
    <property type="term" value="C:plasma membrane"/>
    <property type="evidence" value="ECO:0007669"/>
    <property type="project" value="UniProtKB-SubCell"/>
</dbReference>
<keyword evidence="11" id="KW-1185">Reference proteome</keyword>
<dbReference type="PANTHER" id="PTHR24221">
    <property type="entry name" value="ATP-BINDING CASSETTE SUB-FAMILY B"/>
    <property type="match status" value="1"/>
</dbReference>
<dbReference type="InterPro" id="IPR003439">
    <property type="entry name" value="ABC_transporter-like_ATP-bd"/>
</dbReference>
<feature type="domain" description="ABC transporter" evidence="8">
    <location>
        <begin position="339"/>
        <end position="573"/>
    </location>
</feature>
<dbReference type="InterPro" id="IPR014216">
    <property type="entry name" value="ABC_transptr_CydD"/>
</dbReference>
<dbReference type="PROSITE" id="PS50929">
    <property type="entry name" value="ABC_TM1F"/>
    <property type="match status" value="1"/>
</dbReference>
<name>H8L6J6_FRAAD</name>
<dbReference type="PROSITE" id="PS50893">
    <property type="entry name" value="ABC_TRANSPORTER_2"/>
    <property type="match status" value="1"/>
</dbReference>
<keyword evidence="4 10" id="KW-0067">ATP-binding</keyword>
<dbReference type="Gene3D" id="3.40.50.300">
    <property type="entry name" value="P-loop containing nucleotide triphosphate hydrolases"/>
    <property type="match status" value="1"/>
</dbReference>
<keyword evidence="5 7" id="KW-1133">Transmembrane helix</keyword>
<feature type="transmembrane region" description="Helical" evidence="7">
    <location>
        <begin position="276"/>
        <end position="294"/>
    </location>
</feature>
<dbReference type="HOGENOM" id="CLU_000604_84_9_6"/>
<dbReference type="eggNOG" id="COG4988">
    <property type="taxonomic scope" value="Bacteria"/>
</dbReference>
<evidence type="ECO:0000313" key="10">
    <source>
        <dbReference type="EMBL" id="AFC85985.1"/>
    </source>
</evidence>
<evidence type="ECO:0000259" key="8">
    <source>
        <dbReference type="PROSITE" id="PS50893"/>
    </source>
</evidence>
<keyword evidence="2 7" id="KW-0812">Transmembrane</keyword>
<proteinExistence type="predicted"/>
<keyword evidence="3" id="KW-0547">Nucleotide-binding</keyword>
<dbReference type="KEGG" id="fau:Fraau_1566"/>
<evidence type="ECO:0000256" key="1">
    <source>
        <dbReference type="ARBA" id="ARBA00004651"/>
    </source>
</evidence>
<dbReference type="AlphaFoldDB" id="H8L6J6"/>
<dbReference type="GO" id="GO:0140359">
    <property type="term" value="F:ABC-type transporter activity"/>
    <property type="evidence" value="ECO:0007669"/>
    <property type="project" value="InterPro"/>
</dbReference>
<dbReference type="GO" id="GO:0016887">
    <property type="term" value="F:ATP hydrolysis activity"/>
    <property type="evidence" value="ECO:0007669"/>
    <property type="project" value="InterPro"/>
</dbReference>
<dbReference type="InterPro" id="IPR027417">
    <property type="entry name" value="P-loop_NTPase"/>
</dbReference>
<feature type="transmembrane region" description="Helical" evidence="7">
    <location>
        <begin position="243"/>
        <end position="270"/>
    </location>
</feature>
<dbReference type="EMBL" id="CP003350">
    <property type="protein sequence ID" value="AFC85985.1"/>
    <property type="molecule type" value="Genomic_DNA"/>
</dbReference>
<evidence type="ECO:0000259" key="9">
    <source>
        <dbReference type="PROSITE" id="PS50929"/>
    </source>
</evidence>
<dbReference type="NCBIfam" id="TIGR02857">
    <property type="entry name" value="CydD"/>
    <property type="match status" value="1"/>
</dbReference>
<dbReference type="PROSITE" id="PS00211">
    <property type="entry name" value="ABC_TRANSPORTER_1"/>
    <property type="match status" value="1"/>
</dbReference>
<dbReference type="InterPro" id="IPR017871">
    <property type="entry name" value="ABC_transporter-like_CS"/>
</dbReference>
<dbReference type="STRING" id="767434.Fraau_1566"/>
<evidence type="ECO:0000256" key="5">
    <source>
        <dbReference type="ARBA" id="ARBA00022989"/>
    </source>
</evidence>
<dbReference type="InterPro" id="IPR039421">
    <property type="entry name" value="Type_1_exporter"/>
</dbReference>
<dbReference type="RefSeq" id="WP_014402990.1">
    <property type="nucleotide sequence ID" value="NC_017033.1"/>
</dbReference>